<accession>A0A2A4X1P9</accession>
<comment type="caution">
    <text evidence="3">The sequence shown here is derived from an EMBL/GenBank/DDBJ whole genome shotgun (WGS) entry which is preliminary data.</text>
</comment>
<dbReference type="Pfam" id="PF14316">
    <property type="entry name" value="DUF4381"/>
    <property type="match status" value="1"/>
</dbReference>
<proteinExistence type="predicted"/>
<keyword evidence="2" id="KW-0812">Transmembrane</keyword>
<feature type="transmembrane region" description="Helical" evidence="2">
    <location>
        <begin position="26"/>
        <end position="43"/>
    </location>
</feature>
<evidence type="ECO:0000256" key="1">
    <source>
        <dbReference type="SAM" id="MobiDB-lite"/>
    </source>
</evidence>
<name>A0A2A4X1P9_9GAMM</name>
<dbReference type="EMBL" id="NVUL01000060">
    <property type="protein sequence ID" value="PCI76251.1"/>
    <property type="molecule type" value="Genomic_DNA"/>
</dbReference>
<protein>
    <recommendedName>
        <fullName evidence="5">DUF4381 domain-containing protein</fullName>
    </recommendedName>
</protein>
<keyword evidence="2" id="KW-1133">Transmembrane helix</keyword>
<evidence type="ECO:0000313" key="4">
    <source>
        <dbReference type="Proteomes" id="UP000218767"/>
    </source>
</evidence>
<organism evidence="3 4">
    <name type="scientific">SAR86 cluster bacterium</name>
    <dbReference type="NCBI Taxonomy" id="2030880"/>
    <lineage>
        <taxon>Bacteria</taxon>
        <taxon>Pseudomonadati</taxon>
        <taxon>Pseudomonadota</taxon>
        <taxon>Gammaproteobacteria</taxon>
        <taxon>SAR86 cluster</taxon>
    </lineage>
</organism>
<gene>
    <name evidence="3" type="ORF">COB20_11185</name>
</gene>
<dbReference type="AlphaFoldDB" id="A0A2A4X1P9"/>
<feature type="compositionally biased region" description="Basic and acidic residues" evidence="1">
    <location>
        <begin position="172"/>
        <end position="181"/>
    </location>
</feature>
<sequence length="192" mass="21411">MDSEELLAQLADIHLPEPVSYWPPAIGWWILAASALVLLVILFRKFANSQRQQKICQYALAELQRCYDSYSQADPANIDQSKLDYVNQFNTVVRRVALVHYPQANAASLDGASWVDFIRQKGESSLMTDDIAAALQYGRFQSKCDVDVDAMQRFGQQWVESLYKGSANSPEKPSEDSKDNAASDPQGLSSDA</sequence>
<dbReference type="Proteomes" id="UP000218767">
    <property type="component" value="Unassembled WGS sequence"/>
</dbReference>
<evidence type="ECO:0008006" key="5">
    <source>
        <dbReference type="Google" id="ProtNLM"/>
    </source>
</evidence>
<dbReference type="InterPro" id="IPR025489">
    <property type="entry name" value="DUF4381"/>
</dbReference>
<reference evidence="4" key="1">
    <citation type="submission" date="2017-08" db="EMBL/GenBank/DDBJ databases">
        <title>A dynamic microbial community with high functional redundancy inhabits the cold, oxic subseafloor aquifer.</title>
        <authorList>
            <person name="Tully B.J."/>
            <person name="Wheat C.G."/>
            <person name="Glazer B.T."/>
            <person name="Huber J.A."/>
        </authorList>
    </citation>
    <scope>NUCLEOTIDE SEQUENCE [LARGE SCALE GENOMIC DNA]</scope>
</reference>
<feature type="region of interest" description="Disordered" evidence="1">
    <location>
        <begin position="164"/>
        <end position="192"/>
    </location>
</feature>
<evidence type="ECO:0000256" key="2">
    <source>
        <dbReference type="SAM" id="Phobius"/>
    </source>
</evidence>
<evidence type="ECO:0000313" key="3">
    <source>
        <dbReference type="EMBL" id="PCI76251.1"/>
    </source>
</evidence>
<keyword evidence="2" id="KW-0472">Membrane</keyword>